<evidence type="ECO:0000313" key="7">
    <source>
        <dbReference type="Proteomes" id="UP000008144"/>
    </source>
</evidence>
<dbReference type="PANTHER" id="PTHR12972">
    <property type="entry name" value="DOWNSTREAM NEIGHBOR OF SON"/>
    <property type="match status" value="1"/>
</dbReference>
<evidence type="ECO:0000256" key="1">
    <source>
        <dbReference type="ARBA" id="ARBA00004123"/>
    </source>
</evidence>
<proteinExistence type="inferred from homology"/>
<dbReference type="OMA" id="WCLKTRV"/>
<organism evidence="6 7">
    <name type="scientific">Ciona intestinalis</name>
    <name type="common">Transparent sea squirt</name>
    <name type="synonym">Ascidia intestinalis</name>
    <dbReference type="NCBI Taxonomy" id="7719"/>
    <lineage>
        <taxon>Eukaryota</taxon>
        <taxon>Metazoa</taxon>
        <taxon>Chordata</taxon>
        <taxon>Tunicata</taxon>
        <taxon>Ascidiacea</taxon>
        <taxon>Phlebobranchia</taxon>
        <taxon>Cionidae</taxon>
        <taxon>Ciona</taxon>
    </lineage>
</organism>
<dbReference type="EMBL" id="EAAA01000695">
    <property type="status" value="NOT_ANNOTATED_CDS"/>
    <property type="molecule type" value="Genomic_DNA"/>
</dbReference>
<dbReference type="Proteomes" id="UP000008144">
    <property type="component" value="Chromosome 11"/>
</dbReference>
<evidence type="ECO:0000256" key="3">
    <source>
        <dbReference type="ARBA" id="ARBA00023242"/>
    </source>
</evidence>
<dbReference type="Ensembl" id="ENSCINT00000034634.1">
    <property type="protein sequence ID" value="ENSCINP00000034459.1"/>
    <property type="gene ID" value="ENSCING00000024547.1"/>
</dbReference>
<comment type="subcellular location">
    <subcellularLocation>
        <location evidence="1">Nucleus</location>
    </subcellularLocation>
</comment>
<reference evidence="6" key="2">
    <citation type="journal article" date="2008" name="Genome Biol.">
        <title>Improved genome assembly and evidence-based global gene model set for the chordate Ciona intestinalis: new insight into intron and operon populations.</title>
        <authorList>
            <person name="Satou Y."/>
            <person name="Mineta K."/>
            <person name="Ogasawara M."/>
            <person name="Sasakura Y."/>
            <person name="Shoguchi E."/>
            <person name="Ueno K."/>
            <person name="Yamada L."/>
            <person name="Matsumoto J."/>
            <person name="Wasserscheid J."/>
            <person name="Dewar K."/>
            <person name="Wiley G.B."/>
            <person name="Macmil S.L."/>
            <person name="Roe B.A."/>
            <person name="Zeller R.W."/>
            <person name="Hastings K.E."/>
            <person name="Lemaire P."/>
            <person name="Lindquist E."/>
            <person name="Endo T."/>
            <person name="Hotta K."/>
            <person name="Inaba K."/>
        </authorList>
    </citation>
    <scope>NUCLEOTIDE SEQUENCE [LARGE SCALE GENOMIC DNA]</scope>
    <source>
        <strain evidence="6">wild type</strain>
    </source>
</reference>
<sequence>MFTPDCFPKLAPVEKKTKHDALPADWSIKTKARFLSPSSFAWCARVRGNEEAKSITRSVRCQKLETTTQTQSDLRIELCKCLVYHQHPSVPWFKLFPRFGSDCRLVPGITTEPLSTEHAKTCMYDSWAAAFRSSYQLLRENLCPYFYICAQQYTALFRSAVVSPCCEVNCLITPTSMGFRKSLKSEGIEFTMPLQQLNTQQSDSVNSDVKDLNEGSKENRPVAEKNVEADEVGWLVYVFIEQEEQQWKDISNGLQFRKNKEINLAVRSDGQPRTAVLVKGMTQTQILFNYLLNCKSSTANSGPQAGVPPTILSPVPFIGSSLKKLDLRAGIAKSAKKSGVPKERFSLDISGPLMPHQLSGIITLLNKTQDDGNFTCAFGTHMYTAPFNAPSDATMGNNKEPPSSDMQKCGIAENFVARLTSTTPVTIRQIEVENEKYNWQ</sequence>
<dbReference type="HOGENOM" id="CLU_021567_0_0_1"/>
<dbReference type="InterPro" id="IPR024861">
    <property type="entry name" value="Donson"/>
</dbReference>
<dbReference type="GeneTree" id="ENSGT00390000000447"/>
<dbReference type="PRINTS" id="PR02064">
    <property type="entry name" value="DONSON"/>
</dbReference>
<accession>H2XXS5</accession>
<dbReference type="InParanoid" id="H2XXS5"/>
<reference evidence="6" key="4">
    <citation type="submission" date="2025-09" db="UniProtKB">
        <authorList>
            <consortium name="Ensembl"/>
        </authorList>
    </citation>
    <scope>IDENTIFICATION</scope>
</reference>
<reference evidence="7" key="1">
    <citation type="journal article" date="2002" name="Science">
        <title>The draft genome of Ciona intestinalis: insights into chordate and vertebrate origins.</title>
        <authorList>
            <person name="Dehal P."/>
            <person name="Satou Y."/>
            <person name="Campbell R.K."/>
            <person name="Chapman J."/>
            <person name="Degnan B."/>
            <person name="De Tomaso A."/>
            <person name="Davidson B."/>
            <person name="Di Gregorio A."/>
            <person name="Gelpke M."/>
            <person name="Goodstein D.M."/>
            <person name="Harafuji N."/>
            <person name="Hastings K.E."/>
            <person name="Ho I."/>
            <person name="Hotta K."/>
            <person name="Huang W."/>
            <person name="Kawashima T."/>
            <person name="Lemaire P."/>
            <person name="Martinez D."/>
            <person name="Meinertzhagen I.A."/>
            <person name="Necula S."/>
            <person name="Nonaka M."/>
            <person name="Putnam N."/>
            <person name="Rash S."/>
            <person name="Saiga H."/>
            <person name="Satake M."/>
            <person name="Terry A."/>
            <person name="Yamada L."/>
            <person name="Wang H.G."/>
            <person name="Awazu S."/>
            <person name="Azumi K."/>
            <person name="Boore J."/>
            <person name="Branno M."/>
            <person name="Chin-Bow S."/>
            <person name="DeSantis R."/>
            <person name="Doyle S."/>
            <person name="Francino P."/>
            <person name="Keys D.N."/>
            <person name="Haga S."/>
            <person name="Hayashi H."/>
            <person name="Hino K."/>
            <person name="Imai K.S."/>
            <person name="Inaba K."/>
            <person name="Kano S."/>
            <person name="Kobayashi K."/>
            <person name="Kobayashi M."/>
            <person name="Lee B.I."/>
            <person name="Makabe K.W."/>
            <person name="Manohar C."/>
            <person name="Matassi G."/>
            <person name="Medina M."/>
            <person name="Mochizuki Y."/>
            <person name="Mount S."/>
            <person name="Morishita T."/>
            <person name="Miura S."/>
            <person name="Nakayama A."/>
            <person name="Nishizaka S."/>
            <person name="Nomoto H."/>
            <person name="Ohta F."/>
            <person name="Oishi K."/>
            <person name="Rigoutsos I."/>
            <person name="Sano M."/>
            <person name="Sasaki A."/>
            <person name="Sasakura Y."/>
            <person name="Shoguchi E."/>
            <person name="Shin-i T."/>
            <person name="Spagnuolo A."/>
            <person name="Stainier D."/>
            <person name="Suzuki M.M."/>
            <person name="Tassy O."/>
            <person name="Takatori N."/>
            <person name="Tokuoka M."/>
            <person name="Yagi K."/>
            <person name="Yoshizaki F."/>
            <person name="Wada S."/>
            <person name="Zhang C."/>
            <person name="Hyatt P.D."/>
            <person name="Larimer F."/>
            <person name="Detter C."/>
            <person name="Doggett N."/>
            <person name="Glavina T."/>
            <person name="Hawkins T."/>
            <person name="Richardson P."/>
            <person name="Lucas S."/>
            <person name="Kohara Y."/>
            <person name="Levine M."/>
            <person name="Satoh N."/>
            <person name="Rokhsar D.S."/>
        </authorList>
    </citation>
    <scope>NUCLEOTIDE SEQUENCE [LARGE SCALE GENOMIC DNA]</scope>
</reference>
<comment type="similarity">
    <text evidence="4">Belongs to the DONSON family.</text>
</comment>
<keyword evidence="2" id="KW-0217">Developmental protein</keyword>
<feature type="region of interest" description="Disordered" evidence="5">
    <location>
        <begin position="200"/>
        <end position="222"/>
    </location>
</feature>
<name>H2XXS5_CIOIN</name>
<keyword evidence="3" id="KW-0539">Nucleus</keyword>
<dbReference type="STRING" id="7719.ENSCINP00000034459"/>
<evidence type="ECO:0000313" key="6">
    <source>
        <dbReference type="Ensembl" id="ENSCINP00000034459.1"/>
    </source>
</evidence>
<dbReference type="FunCoup" id="H2XXS5">
    <property type="interactions" value="180"/>
</dbReference>
<dbReference type="GO" id="GO:0005634">
    <property type="term" value="C:nucleus"/>
    <property type="evidence" value="ECO:0000318"/>
    <property type="project" value="GO_Central"/>
</dbReference>
<evidence type="ECO:0000256" key="4">
    <source>
        <dbReference type="ARBA" id="ARBA00025806"/>
    </source>
</evidence>
<reference evidence="6" key="3">
    <citation type="submission" date="2025-08" db="UniProtKB">
        <authorList>
            <consortium name="Ensembl"/>
        </authorList>
    </citation>
    <scope>IDENTIFICATION</scope>
</reference>
<protein>
    <submittedName>
        <fullName evidence="6">Uncharacterized protein</fullName>
    </submittedName>
</protein>
<dbReference type="PANTHER" id="PTHR12972:SF0">
    <property type="entry name" value="PROTEIN DOWNSTREAM NEIGHBOR OF SON"/>
    <property type="match status" value="1"/>
</dbReference>
<dbReference type="GO" id="GO:0033260">
    <property type="term" value="P:nuclear DNA replication"/>
    <property type="evidence" value="ECO:0000318"/>
    <property type="project" value="GO_Central"/>
</dbReference>
<evidence type="ECO:0000256" key="2">
    <source>
        <dbReference type="ARBA" id="ARBA00022473"/>
    </source>
</evidence>
<evidence type="ECO:0000256" key="5">
    <source>
        <dbReference type="SAM" id="MobiDB-lite"/>
    </source>
</evidence>
<dbReference type="AlphaFoldDB" id="H2XXS5"/>
<keyword evidence="7" id="KW-1185">Reference proteome</keyword>
<feature type="compositionally biased region" description="Basic and acidic residues" evidence="5">
    <location>
        <begin position="208"/>
        <end position="222"/>
    </location>
</feature>